<dbReference type="InterPro" id="IPR010730">
    <property type="entry name" value="HET"/>
</dbReference>
<dbReference type="Pfam" id="PF06985">
    <property type="entry name" value="HET"/>
    <property type="match status" value="1"/>
</dbReference>
<dbReference type="OrthoDB" id="5135333at2759"/>
<name>A0A9P4QLW9_9PLEO</name>
<gene>
    <name evidence="2" type="ORF">EJ04DRAFT_390356</name>
</gene>
<dbReference type="Proteomes" id="UP000799444">
    <property type="component" value="Unassembled WGS sequence"/>
</dbReference>
<dbReference type="PANTHER" id="PTHR33112:SF12">
    <property type="entry name" value="HETEROKARYON INCOMPATIBILITY DOMAIN-CONTAINING PROTEIN"/>
    <property type="match status" value="1"/>
</dbReference>
<sequence length="200" mass="22305">IDIDRLRRWIRTCRESHGTPHRKSYFHSPVHPTEIPGFKVINVHQECLSRLEADNDYLTLSYVWGGKNDVLTTKARLDGFSTEGAFKQVVLPKTIRDAIDLTKELGYTYLWIDSLCIVQDDAVEKPGLIASMGAIYANSILTIVAATSANAESGLSGYRNASRQSGKPVHESIAPDLQLGVLPHFAVEYMDCFHATRGWT</sequence>
<dbReference type="PANTHER" id="PTHR33112">
    <property type="entry name" value="DOMAIN PROTEIN, PUTATIVE-RELATED"/>
    <property type="match status" value="1"/>
</dbReference>
<accession>A0A9P4QLW9</accession>
<feature type="non-terminal residue" evidence="2">
    <location>
        <position position="1"/>
    </location>
</feature>
<reference evidence="2" key="1">
    <citation type="journal article" date="2020" name="Stud. Mycol.">
        <title>101 Dothideomycetes genomes: a test case for predicting lifestyles and emergence of pathogens.</title>
        <authorList>
            <person name="Haridas S."/>
            <person name="Albert R."/>
            <person name="Binder M."/>
            <person name="Bloem J."/>
            <person name="Labutti K."/>
            <person name="Salamov A."/>
            <person name="Andreopoulos B."/>
            <person name="Baker S."/>
            <person name="Barry K."/>
            <person name="Bills G."/>
            <person name="Bluhm B."/>
            <person name="Cannon C."/>
            <person name="Castanera R."/>
            <person name="Culley D."/>
            <person name="Daum C."/>
            <person name="Ezra D."/>
            <person name="Gonzalez J."/>
            <person name="Henrissat B."/>
            <person name="Kuo A."/>
            <person name="Liang C."/>
            <person name="Lipzen A."/>
            <person name="Lutzoni F."/>
            <person name="Magnuson J."/>
            <person name="Mondo S."/>
            <person name="Nolan M."/>
            <person name="Ohm R."/>
            <person name="Pangilinan J."/>
            <person name="Park H.-J."/>
            <person name="Ramirez L."/>
            <person name="Alfaro M."/>
            <person name="Sun H."/>
            <person name="Tritt A."/>
            <person name="Yoshinaga Y."/>
            <person name="Zwiers L.-H."/>
            <person name="Turgeon B."/>
            <person name="Goodwin S."/>
            <person name="Spatafora J."/>
            <person name="Crous P."/>
            <person name="Grigoriev I."/>
        </authorList>
    </citation>
    <scope>NUCLEOTIDE SEQUENCE</scope>
    <source>
        <strain evidence="2">CBS 125425</strain>
    </source>
</reference>
<dbReference type="AlphaFoldDB" id="A0A9P4QLW9"/>
<organism evidence="2 3">
    <name type="scientific">Polyplosphaeria fusca</name>
    <dbReference type="NCBI Taxonomy" id="682080"/>
    <lineage>
        <taxon>Eukaryota</taxon>
        <taxon>Fungi</taxon>
        <taxon>Dikarya</taxon>
        <taxon>Ascomycota</taxon>
        <taxon>Pezizomycotina</taxon>
        <taxon>Dothideomycetes</taxon>
        <taxon>Pleosporomycetidae</taxon>
        <taxon>Pleosporales</taxon>
        <taxon>Tetraplosphaeriaceae</taxon>
        <taxon>Polyplosphaeria</taxon>
    </lineage>
</organism>
<proteinExistence type="predicted"/>
<feature type="non-terminal residue" evidence="2">
    <location>
        <position position="200"/>
    </location>
</feature>
<dbReference type="EMBL" id="ML996296">
    <property type="protein sequence ID" value="KAF2728080.1"/>
    <property type="molecule type" value="Genomic_DNA"/>
</dbReference>
<feature type="domain" description="Heterokaryon incompatibility" evidence="1">
    <location>
        <begin position="57"/>
        <end position="200"/>
    </location>
</feature>
<protein>
    <submittedName>
        <fullName evidence="2">HET-domain-containing protein</fullName>
    </submittedName>
</protein>
<evidence type="ECO:0000313" key="2">
    <source>
        <dbReference type="EMBL" id="KAF2728080.1"/>
    </source>
</evidence>
<evidence type="ECO:0000259" key="1">
    <source>
        <dbReference type="Pfam" id="PF06985"/>
    </source>
</evidence>
<comment type="caution">
    <text evidence="2">The sequence shown here is derived from an EMBL/GenBank/DDBJ whole genome shotgun (WGS) entry which is preliminary data.</text>
</comment>
<keyword evidence="3" id="KW-1185">Reference proteome</keyword>
<evidence type="ECO:0000313" key="3">
    <source>
        <dbReference type="Proteomes" id="UP000799444"/>
    </source>
</evidence>